<comment type="catalytic activity">
    <reaction evidence="1">
        <text>Hydrolysis of terminal non-reducing beta-D-galactose residues in beta-D-galactosides.</text>
        <dbReference type="EC" id="3.2.1.23"/>
    </reaction>
</comment>
<proteinExistence type="inferred from homology"/>
<evidence type="ECO:0000256" key="3">
    <source>
        <dbReference type="ARBA" id="ARBA00012756"/>
    </source>
</evidence>
<dbReference type="GO" id="GO:0004565">
    <property type="term" value="F:beta-galactosidase activity"/>
    <property type="evidence" value="ECO:0007669"/>
    <property type="project" value="UniProtKB-EC"/>
</dbReference>
<feature type="region of interest" description="Disordered" evidence="5">
    <location>
        <begin position="101"/>
        <end position="149"/>
    </location>
</feature>
<gene>
    <name evidence="7" type="ORF">LIER_21416</name>
</gene>
<dbReference type="AlphaFoldDB" id="A0AAV3QQ59"/>
<comment type="similarity">
    <text evidence="2">Belongs to the glycosyl hydrolase 35 family.</text>
</comment>
<dbReference type="EC" id="3.2.1.23" evidence="3"/>
<dbReference type="InterPro" id="IPR001944">
    <property type="entry name" value="Glycoside_Hdrlase_35"/>
</dbReference>
<accession>A0AAV3QQ59</accession>
<evidence type="ECO:0000313" key="8">
    <source>
        <dbReference type="Proteomes" id="UP001454036"/>
    </source>
</evidence>
<evidence type="ECO:0000256" key="4">
    <source>
        <dbReference type="SAM" id="Coils"/>
    </source>
</evidence>
<dbReference type="GO" id="GO:0005975">
    <property type="term" value="P:carbohydrate metabolic process"/>
    <property type="evidence" value="ECO:0007669"/>
    <property type="project" value="InterPro"/>
</dbReference>
<reference evidence="7 8" key="1">
    <citation type="submission" date="2024-01" db="EMBL/GenBank/DDBJ databases">
        <title>The complete chloroplast genome sequence of Lithospermum erythrorhizon: insights into the phylogenetic relationship among Boraginaceae species and the maternal lineages of purple gromwells.</title>
        <authorList>
            <person name="Okada T."/>
            <person name="Watanabe K."/>
        </authorList>
    </citation>
    <scope>NUCLEOTIDE SEQUENCE [LARGE SCALE GENOMIC DNA]</scope>
</reference>
<name>A0AAV3QQ59_LITER</name>
<dbReference type="Pfam" id="PF01301">
    <property type="entry name" value="Glyco_hydro_35"/>
    <property type="match status" value="1"/>
</dbReference>
<dbReference type="InterPro" id="IPR017853">
    <property type="entry name" value="GH"/>
</dbReference>
<sequence>MWPDLINKAKEGGLNTIETYVFWNAHEAVRREYDFTGNLDLHHPSVLAVLEERDRGDKVSKQSKSIATKLASFKRDPGLILEESKNDEKVPKESKSLATKLASFKHDPGPLIQESKTDKNLGNKPIPNNISASDSDSANHDEFPNDITTDSEVDSIKDLQDQIVWLKIELSELLEEKRSADLRAEELETALMEMVKEDNCRELTAKKQQETAMLQVLMRLEQEQKATENARIRAEQEAAAQRIAALAFQDKYEKAMASLTEVEKKVVMAKSLLEATSTPPDSQRRTSLFSLSLNWCDKSKGNSSNMASTDDSKTTSQVSQTSSSATESNGHQENENSS</sequence>
<protein>
    <recommendedName>
        <fullName evidence="3">beta-galactosidase</fullName>
        <ecNumber evidence="3">3.2.1.23</ecNumber>
    </recommendedName>
</protein>
<dbReference type="PANTHER" id="PTHR23421">
    <property type="entry name" value="BETA-GALACTOSIDASE RELATED"/>
    <property type="match status" value="1"/>
</dbReference>
<feature type="compositionally biased region" description="Low complexity" evidence="5">
    <location>
        <begin position="314"/>
        <end position="328"/>
    </location>
</feature>
<evidence type="ECO:0000256" key="2">
    <source>
        <dbReference type="ARBA" id="ARBA00009809"/>
    </source>
</evidence>
<dbReference type="Gene3D" id="3.20.20.80">
    <property type="entry name" value="Glycosidases"/>
    <property type="match status" value="1"/>
</dbReference>
<evidence type="ECO:0000256" key="5">
    <source>
        <dbReference type="SAM" id="MobiDB-lite"/>
    </source>
</evidence>
<dbReference type="EMBL" id="BAABME010005647">
    <property type="protein sequence ID" value="GAA0166207.1"/>
    <property type="molecule type" value="Genomic_DNA"/>
</dbReference>
<keyword evidence="4" id="KW-0175">Coiled coil</keyword>
<comment type="caution">
    <text evidence="7">The sequence shown here is derived from an EMBL/GenBank/DDBJ whole genome shotgun (WGS) entry which is preliminary data.</text>
</comment>
<feature type="domain" description="Glycoside hydrolase 35 catalytic" evidence="6">
    <location>
        <begin position="1"/>
        <end position="43"/>
    </location>
</feature>
<evidence type="ECO:0000259" key="6">
    <source>
        <dbReference type="Pfam" id="PF01301"/>
    </source>
</evidence>
<feature type="coiled-coil region" evidence="4">
    <location>
        <begin position="156"/>
        <end position="237"/>
    </location>
</feature>
<organism evidence="7 8">
    <name type="scientific">Lithospermum erythrorhizon</name>
    <name type="common">Purple gromwell</name>
    <name type="synonym">Lithospermum officinale var. erythrorhizon</name>
    <dbReference type="NCBI Taxonomy" id="34254"/>
    <lineage>
        <taxon>Eukaryota</taxon>
        <taxon>Viridiplantae</taxon>
        <taxon>Streptophyta</taxon>
        <taxon>Embryophyta</taxon>
        <taxon>Tracheophyta</taxon>
        <taxon>Spermatophyta</taxon>
        <taxon>Magnoliopsida</taxon>
        <taxon>eudicotyledons</taxon>
        <taxon>Gunneridae</taxon>
        <taxon>Pentapetalae</taxon>
        <taxon>asterids</taxon>
        <taxon>lamiids</taxon>
        <taxon>Boraginales</taxon>
        <taxon>Boraginaceae</taxon>
        <taxon>Boraginoideae</taxon>
        <taxon>Lithospermeae</taxon>
        <taxon>Lithospermum</taxon>
    </lineage>
</organism>
<evidence type="ECO:0000313" key="7">
    <source>
        <dbReference type="EMBL" id="GAA0166207.1"/>
    </source>
</evidence>
<dbReference type="Proteomes" id="UP001454036">
    <property type="component" value="Unassembled WGS sequence"/>
</dbReference>
<feature type="region of interest" description="Disordered" evidence="5">
    <location>
        <begin position="300"/>
        <end position="338"/>
    </location>
</feature>
<evidence type="ECO:0000256" key="1">
    <source>
        <dbReference type="ARBA" id="ARBA00001412"/>
    </source>
</evidence>
<dbReference type="InterPro" id="IPR031330">
    <property type="entry name" value="Gly_Hdrlase_35_cat"/>
</dbReference>
<keyword evidence="8" id="KW-1185">Reference proteome</keyword>
<dbReference type="SUPFAM" id="SSF51445">
    <property type="entry name" value="(Trans)glycosidases"/>
    <property type="match status" value="1"/>
</dbReference>